<comment type="cofactor">
    <cofactor evidence="1">
        <name>[4Fe-4S] cluster</name>
        <dbReference type="ChEBI" id="CHEBI:49883"/>
    </cofactor>
</comment>
<name>A0A239B5V9_9BACT</name>
<keyword evidence="5" id="KW-0560">Oxidoreductase</keyword>
<protein>
    <submittedName>
        <fullName evidence="10">Aldehyde:ferredoxin oxidoreductase</fullName>
    </submittedName>
</protein>
<evidence type="ECO:0000256" key="7">
    <source>
        <dbReference type="ARBA" id="ARBA00023014"/>
    </source>
</evidence>
<keyword evidence="4" id="KW-0479">Metal-binding</keyword>
<dbReference type="Gene3D" id="1.10.599.10">
    <property type="entry name" value="Aldehyde Ferredoxin Oxidoreductase Protein, subunit A, domain 3"/>
    <property type="match status" value="1"/>
</dbReference>
<keyword evidence="3" id="KW-0004">4Fe-4S</keyword>
<dbReference type="EMBL" id="FZOC01000004">
    <property type="protein sequence ID" value="SNS02618.1"/>
    <property type="molecule type" value="Genomic_DNA"/>
</dbReference>
<dbReference type="RefSeq" id="WP_089274611.1">
    <property type="nucleotide sequence ID" value="NZ_FZOC01000004.1"/>
</dbReference>
<evidence type="ECO:0000313" key="11">
    <source>
        <dbReference type="Proteomes" id="UP000198324"/>
    </source>
</evidence>
<evidence type="ECO:0000256" key="6">
    <source>
        <dbReference type="ARBA" id="ARBA00023004"/>
    </source>
</evidence>
<evidence type="ECO:0000256" key="1">
    <source>
        <dbReference type="ARBA" id="ARBA00001966"/>
    </source>
</evidence>
<evidence type="ECO:0000313" key="10">
    <source>
        <dbReference type="EMBL" id="SNS02618.1"/>
    </source>
</evidence>
<dbReference type="InterPro" id="IPR051919">
    <property type="entry name" value="W-dependent_AOR"/>
</dbReference>
<accession>A0A239B5V9</accession>
<dbReference type="Pfam" id="PF01314">
    <property type="entry name" value="AFOR_C"/>
    <property type="match status" value="1"/>
</dbReference>
<dbReference type="InterPro" id="IPR036021">
    <property type="entry name" value="Tungsten_al_ferr_oxy-like_C"/>
</dbReference>
<dbReference type="SUPFAM" id="SSF56228">
    <property type="entry name" value="Aldehyde ferredoxin oxidoreductase, N-terminal domain"/>
    <property type="match status" value="1"/>
</dbReference>
<feature type="domain" description="Aldehyde ferredoxin oxidoreductase N-terminal" evidence="9">
    <location>
        <begin position="1"/>
        <end position="207"/>
    </location>
</feature>
<organism evidence="10 11">
    <name type="scientific">Humidesulfovibrio mexicanus</name>
    <dbReference type="NCBI Taxonomy" id="147047"/>
    <lineage>
        <taxon>Bacteria</taxon>
        <taxon>Pseudomonadati</taxon>
        <taxon>Thermodesulfobacteriota</taxon>
        <taxon>Desulfovibrionia</taxon>
        <taxon>Desulfovibrionales</taxon>
        <taxon>Desulfovibrionaceae</taxon>
        <taxon>Humidesulfovibrio</taxon>
    </lineage>
</organism>
<evidence type="ECO:0000256" key="8">
    <source>
        <dbReference type="ARBA" id="ARBA00049934"/>
    </source>
</evidence>
<dbReference type="Pfam" id="PF02730">
    <property type="entry name" value="AFOR_N"/>
    <property type="match status" value="1"/>
</dbReference>
<dbReference type="SMART" id="SM00790">
    <property type="entry name" value="AFOR_N"/>
    <property type="match status" value="1"/>
</dbReference>
<keyword evidence="7" id="KW-0411">Iron-sulfur</keyword>
<proteinExistence type="inferred from homology"/>
<dbReference type="GO" id="GO:0046872">
    <property type="term" value="F:metal ion binding"/>
    <property type="evidence" value="ECO:0007669"/>
    <property type="project" value="UniProtKB-KW"/>
</dbReference>
<keyword evidence="6" id="KW-0408">Iron</keyword>
<comment type="cofactor">
    <cofactor evidence="8">
        <name>tungstopterin</name>
        <dbReference type="ChEBI" id="CHEBI:30402"/>
    </cofactor>
</comment>
<evidence type="ECO:0000256" key="2">
    <source>
        <dbReference type="ARBA" id="ARBA00011032"/>
    </source>
</evidence>
<evidence type="ECO:0000259" key="9">
    <source>
        <dbReference type="SMART" id="SM00790"/>
    </source>
</evidence>
<dbReference type="Gene3D" id="1.10.569.10">
    <property type="entry name" value="Aldehyde Ferredoxin Oxidoreductase Protein, subunit A, domain 2"/>
    <property type="match status" value="1"/>
</dbReference>
<reference evidence="10 11" key="1">
    <citation type="submission" date="2017-06" db="EMBL/GenBank/DDBJ databases">
        <authorList>
            <person name="Kim H.J."/>
            <person name="Triplett B.A."/>
        </authorList>
    </citation>
    <scope>NUCLEOTIDE SEQUENCE [LARGE SCALE GENOMIC DNA]</scope>
    <source>
        <strain evidence="10 11">DSM 13116</strain>
    </source>
</reference>
<dbReference type="AlphaFoldDB" id="A0A239B5V9"/>
<dbReference type="Proteomes" id="UP000198324">
    <property type="component" value="Unassembled WGS sequence"/>
</dbReference>
<gene>
    <name evidence="10" type="ORF">SAMN04488503_2416</name>
</gene>
<dbReference type="SUPFAM" id="SSF48310">
    <property type="entry name" value="Aldehyde ferredoxin oxidoreductase, C-terminal domains"/>
    <property type="match status" value="1"/>
</dbReference>
<evidence type="ECO:0000256" key="3">
    <source>
        <dbReference type="ARBA" id="ARBA00022485"/>
    </source>
</evidence>
<dbReference type="GO" id="GO:0009055">
    <property type="term" value="F:electron transfer activity"/>
    <property type="evidence" value="ECO:0007669"/>
    <property type="project" value="InterPro"/>
</dbReference>
<dbReference type="InterPro" id="IPR036503">
    <property type="entry name" value="Ald_Fedxn_OxRdtase_N_sf"/>
</dbReference>
<dbReference type="InterPro" id="IPR001203">
    <property type="entry name" value="OxRdtase_Ald_Fedxn_C"/>
</dbReference>
<comment type="similarity">
    <text evidence="2">Belongs to the AOR/FOR family.</text>
</comment>
<dbReference type="InterPro" id="IPR013983">
    <property type="entry name" value="Ald_Fedxn_OxRdtase_N"/>
</dbReference>
<dbReference type="PANTHER" id="PTHR30038">
    <property type="entry name" value="ALDEHYDE FERREDOXIN OXIDOREDUCTASE"/>
    <property type="match status" value="1"/>
</dbReference>
<dbReference type="GO" id="GO:0016625">
    <property type="term" value="F:oxidoreductase activity, acting on the aldehyde or oxo group of donors, iron-sulfur protein as acceptor"/>
    <property type="evidence" value="ECO:0007669"/>
    <property type="project" value="InterPro"/>
</dbReference>
<sequence>MAKILRINTRTREYRFEELGQYAGLGGRALTSRVVATEVPASCHPLSAANKLVIAGGILAGSTAANSGRSSVGAKSPLTGGIKESNVGGQFAHKLPRLGLLAVILEDKPEAGAGFCNILVKQDSVEFQDCADIVGMDNYAAHELVKAKFGEKVVTAMIGPAGEQCLSAATIQFSDPEGRPSRSAGRGGMGAVMGSKKVKAVILDPDAKGAVAMADPEAFKVARKRWVDILMGHPVTSQGLPTYGTAILVNIINEAGALPTKNFRTGRFDGASKISGETMTETIKARKGQYKHGCHTGCVIQCSQVYNDKNGDYLTTGFEYETIWGFGANLLVDDLDDIAMMDRICDEKGMDTIELANTMAMAMEAGVVQWGDGKGVIELLKKVGSSDPLGRILGNGTAFTAQAFGVDRVPVVKKQALPAYDPRVVKGVGVTYSTTPMGADHTAGYAVCQNVLKVGGDVPSHGKAGQVEVSKNLQIATAAVDSLGLCLFVAFAVLDTADALSVVADMVTAATGKATSVDDIVNMGVNCLKDELAFNKAAGFTDKDDQLPDFFKNEPLPPHNLTWDFTAEEMQAAKV</sequence>
<dbReference type="OrthoDB" id="9763894at2"/>
<evidence type="ECO:0000256" key="4">
    <source>
        <dbReference type="ARBA" id="ARBA00022723"/>
    </source>
</evidence>
<dbReference type="PANTHER" id="PTHR30038:SF0">
    <property type="entry name" value="TUNGSTEN-CONTAINING ALDEHYDE FERREDOXIN OXIDOREDUCTASE"/>
    <property type="match status" value="1"/>
</dbReference>
<dbReference type="InterPro" id="IPR013985">
    <property type="entry name" value="Ald_Fedxn_OxRdtase_dom3"/>
</dbReference>
<dbReference type="Gene3D" id="3.60.9.10">
    <property type="entry name" value="Aldehyde ferredoxin oxidoreductase, N-terminal domain"/>
    <property type="match status" value="1"/>
</dbReference>
<keyword evidence="11" id="KW-1185">Reference proteome</keyword>
<evidence type="ECO:0000256" key="5">
    <source>
        <dbReference type="ARBA" id="ARBA00023002"/>
    </source>
</evidence>
<dbReference type="GO" id="GO:0051539">
    <property type="term" value="F:4 iron, 4 sulfur cluster binding"/>
    <property type="evidence" value="ECO:0007669"/>
    <property type="project" value="UniProtKB-KW"/>
</dbReference>
<dbReference type="InterPro" id="IPR013984">
    <property type="entry name" value="Ald_Fedxn_OxRdtase_dom2"/>
</dbReference>